<proteinExistence type="predicted"/>
<evidence type="ECO:0000313" key="2">
    <source>
        <dbReference type="EMBL" id="GLQ31502.1"/>
    </source>
</evidence>
<name>A0AA37SBN8_9GAMM</name>
<organism evidence="2 3">
    <name type="scientific">Litoribrevibacter albus</name>
    <dbReference type="NCBI Taxonomy" id="1473156"/>
    <lineage>
        <taxon>Bacteria</taxon>
        <taxon>Pseudomonadati</taxon>
        <taxon>Pseudomonadota</taxon>
        <taxon>Gammaproteobacteria</taxon>
        <taxon>Oceanospirillales</taxon>
        <taxon>Oceanospirillaceae</taxon>
        <taxon>Litoribrevibacter</taxon>
    </lineage>
</organism>
<dbReference type="InterPro" id="IPR025668">
    <property type="entry name" value="Tnp_DDE_dom"/>
</dbReference>
<feature type="domain" description="Transposase DDE" evidence="1">
    <location>
        <begin position="1"/>
        <end position="400"/>
    </location>
</feature>
<dbReference type="AlphaFoldDB" id="A0AA37SBN8"/>
<sequence>MLLRETDQKLGLIQAVNRVIQDTRERGRCQHSQVELLRQRIYGLALGYEDLNDHQALRHDGAIQTAVGVLNPLASPSTLHRLEQRHDKQSAVALHEVLLQQFIASFSKAPRELILDFDATHNIVHGEQEGRYFNGFYDEYCFLPLYVFCGQHLLVSYLRPASRGAAHHAPAVLKLLVTALRKVWPKVRIILRADGGFCVPRLLNWCDSAGIEYVIGMASNSKLTAKAGIWRLLSLTGYKASGKPQQHYGEFPYKARTWRQQRRMIVKAEHNPLGNNTRYVVTSLTDSPKRIYDEIYCARGNMENCIKEQKSLFSERTSCHHWWPNQLRLLLSGFAYVLMHGLRRLALQNTVLEKCQMDTLRLKLLKIGGVVIRNTRRIRILLSSNFTYQAVFEKAVLSLRSG</sequence>
<dbReference type="InterPro" id="IPR047960">
    <property type="entry name" value="Transpos_IS1380"/>
</dbReference>
<dbReference type="EMBL" id="BSNM01000013">
    <property type="protein sequence ID" value="GLQ31502.1"/>
    <property type="molecule type" value="Genomic_DNA"/>
</dbReference>
<reference evidence="2" key="2">
    <citation type="submission" date="2023-01" db="EMBL/GenBank/DDBJ databases">
        <title>Draft genome sequence of Litoribrevibacter albus strain NBRC 110071.</title>
        <authorList>
            <person name="Sun Q."/>
            <person name="Mori K."/>
        </authorList>
    </citation>
    <scope>NUCLEOTIDE SEQUENCE</scope>
    <source>
        <strain evidence="2">NBRC 110071</strain>
    </source>
</reference>
<evidence type="ECO:0000259" key="1">
    <source>
        <dbReference type="Pfam" id="PF13701"/>
    </source>
</evidence>
<evidence type="ECO:0000313" key="3">
    <source>
        <dbReference type="Proteomes" id="UP001161389"/>
    </source>
</evidence>
<gene>
    <name evidence="2" type="ORF">GCM10007876_19810</name>
</gene>
<keyword evidence="3" id="KW-1185">Reference proteome</keyword>
<dbReference type="Pfam" id="PF13701">
    <property type="entry name" value="DDE_Tnp_1_4"/>
    <property type="match status" value="1"/>
</dbReference>
<protein>
    <submittedName>
        <fullName evidence="2">IS1380 family transposase</fullName>
    </submittedName>
</protein>
<dbReference type="NCBIfam" id="NF033539">
    <property type="entry name" value="transpos_IS1380"/>
    <property type="match status" value="1"/>
</dbReference>
<comment type="caution">
    <text evidence="2">The sequence shown here is derived from an EMBL/GenBank/DDBJ whole genome shotgun (WGS) entry which is preliminary data.</text>
</comment>
<accession>A0AA37SBN8</accession>
<reference evidence="2" key="1">
    <citation type="journal article" date="2014" name="Int. J. Syst. Evol. Microbiol.">
        <title>Complete genome sequence of Corynebacterium casei LMG S-19264T (=DSM 44701T), isolated from a smear-ripened cheese.</title>
        <authorList>
            <consortium name="US DOE Joint Genome Institute (JGI-PGF)"/>
            <person name="Walter F."/>
            <person name="Albersmeier A."/>
            <person name="Kalinowski J."/>
            <person name="Ruckert C."/>
        </authorList>
    </citation>
    <scope>NUCLEOTIDE SEQUENCE</scope>
    <source>
        <strain evidence="2">NBRC 110071</strain>
    </source>
</reference>
<dbReference type="Proteomes" id="UP001161389">
    <property type="component" value="Unassembled WGS sequence"/>
</dbReference>